<organism evidence="2 3">
    <name type="scientific">Zunongwangia endophytica</name>
    <dbReference type="NCBI Taxonomy" id="1808945"/>
    <lineage>
        <taxon>Bacteria</taxon>
        <taxon>Pseudomonadati</taxon>
        <taxon>Bacteroidota</taxon>
        <taxon>Flavobacteriia</taxon>
        <taxon>Flavobacteriales</taxon>
        <taxon>Flavobacteriaceae</taxon>
        <taxon>Zunongwangia</taxon>
    </lineage>
</organism>
<sequence length="229" mass="26610">MEESRRFIALSIVFWVLLNFTTLLVFDDEFGRWMRFITSAFYLIALVFINTYGWRLFLAFFLFAICDFSVIFYEDPTFNAAAFISRGLAFITVSSIGFVRLNRFRISKIELAVGLILVGINCFLLFELESMMTLHDHEELGKAAFYGFAGITIITMIIAVSYNNRFNNKKSLFYLGAVLWMILSDLSFFISYYLDFSIFNYPDRIFNILGSGFLALFATTTYKEKLELF</sequence>
<keyword evidence="1" id="KW-1133">Transmembrane helix</keyword>
<feature type="transmembrane region" description="Helical" evidence="1">
    <location>
        <begin position="143"/>
        <end position="160"/>
    </location>
</feature>
<name>A0ABV8HEL4_9FLAO</name>
<feature type="transmembrane region" description="Helical" evidence="1">
    <location>
        <begin position="7"/>
        <end position="26"/>
    </location>
</feature>
<dbReference type="Proteomes" id="UP001595793">
    <property type="component" value="Unassembled WGS sequence"/>
</dbReference>
<reference evidence="3" key="1">
    <citation type="journal article" date="2019" name="Int. J. Syst. Evol. Microbiol.">
        <title>The Global Catalogue of Microorganisms (GCM) 10K type strain sequencing project: providing services to taxonomists for standard genome sequencing and annotation.</title>
        <authorList>
            <consortium name="The Broad Institute Genomics Platform"/>
            <consortium name="The Broad Institute Genome Sequencing Center for Infectious Disease"/>
            <person name="Wu L."/>
            <person name="Ma J."/>
        </authorList>
    </citation>
    <scope>NUCLEOTIDE SEQUENCE [LARGE SCALE GENOMIC DNA]</scope>
    <source>
        <strain evidence="3">CECT 9128</strain>
    </source>
</reference>
<keyword evidence="1" id="KW-0812">Transmembrane</keyword>
<accession>A0ABV8HEL4</accession>
<feature type="transmembrane region" description="Helical" evidence="1">
    <location>
        <begin position="32"/>
        <end position="49"/>
    </location>
</feature>
<comment type="caution">
    <text evidence="2">The sequence shown here is derived from an EMBL/GenBank/DDBJ whole genome shotgun (WGS) entry which is preliminary data.</text>
</comment>
<proteinExistence type="predicted"/>
<feature type="transmembrane region" description="Helical" evidence="1">
    <location>
        <begin position="111"/>
        <end position="128"/>
    </location>
</feature>
<feature type="transmembrane region" description="Helical" evidence="1">
    <location>
        <begin position="172"/>
        <end position="193"/>
    </location>
</feature>
<gene>
    <name evidence="2" type="ORF">ACFOS1_18870</name>
</gene>
<keyword evidence="1" id="KW-0472">Membrane</keyword>
<dbReference type="RefSeq" id="WP_290230541.1">
    <property type="nucleotide sequence ID" value="NZ_JAUFPZ010000002.1"/>
</dbReference>
<feature type="transmembrane region" description="Helical" evidence="1">
    <location>
        <begin position="56"/>
        <end position="73"/>
    </location>
</feature>
<feature type="transmembrane region" description="Helical" evidence="1">
    <location>
        <begin position="79"/>
        <end position="99"/>
    </location>
</feature>
<evidence type="ECO:0000256" key="1">
    <source>
        <dbReference type="SAM" id="Phobius"/>
    </source>
</evidence>
<evidence type="ECO:0000313" key="2">
    <source>
        <dbReference type="EMBL" id="MFC4029488.1"/>
    </source>
</evidence>
<protein>
    <recommendedName>
        <fullName evidence="4">YhhN-like protein</fullName>
    </recommendedName>
</protein>
<evidence type="ECO:0000313" key="3">
    <source>
        <dbReference type="Proteomes" id="UP001595793"/>
    </source>
</evidence>
<dbReference type="EMBL" id="JBHSAS010000033">
    <property type="protein sequence ID" value="MFC4029488.1"/>
    <property type="molecule type" value="Genomic_DNA"/>
</dbReference>
<evidence type="ECO:0008006" key="4">
    <source>
        <dbReference type="Google" id="ProtNLM"/>
    </source>
</evidence>
<keyword evidence="3" id="KW-1185">Reference proteome</keyword>